<feature type="signal peptide" evidence="1">
    <location>
        <begin position="1"/>
        <end position="22"/>
    </location>
</feature>
<protein>
    <recommendedName>
        <fullName evidence="2">DUF4431 domain-containing protein</fullName>
    </recommendedName>
</protein>
<keyword evidence="1" id="KW-0732">Signal</keyword>
<name>A0A1A7P6X4_9PAST</name>
<dbReference type="AlphaFoldDB" id="A0A1A7P6X4"/>
<evidence type="ECO:0000256" key="1">
    <source>
        <dbReference type="SAM" id="SignalP"/>
    </source>
</evidence>
<feature type="chain" id="PRO_5008359022" description="DUF4431 domain-containing protein" evidence="1">
    <location>
        <begin position="23"/>
        <end position="121"/>
    </location>
</feature>
<gene>
    <name evidence="3" type="ORF">QV03_07470</name>
</gene>
<comment type="caution">
    <text evidence="3">The sequence shown here is derived from an EMBL/GenBank/DDBJ whole genome shotgun (WGS) entry which is preliminary data.</text>
</comment>
<feature type="domain" description="DUF4431" evidence="2">
    <location>
        <begin position="94"/>
        <end position="111"/>
    </location>
</feature>
<proteinExistence type="predicted"/>
<dbReference type="OrthoDB" id="1522627at2"/>
<accession>A0A1A7P6X4</accession>
<dbReference type="Pfam" id="PF14485">
    <property type="entry name" value="DUF4431"/>
    <property type="match status" value="1"/>
</dbReference>
<dbReference type="Proteomes" id="UP000092643">
    <property type="component" value="Unassembled WGS sequence"/>
</dbReference>
<evidence type="ECO:0000259" key="2">
    <source>
        <dbReference type="Pfam" id="PF14485"/>
    </source>
</evidence>
<organism evidence="3 4">
    <name type="scientific">Gallibacterium anatis</name>
    <dbReference type="NCBI Taxonomy" id="750"/>
    <lineage>
        <taxon>Bacteria</taxon>
        <taxon>Pseudomonadati</taxon>
        <taxon>Pseudomonadota</taxon>
        <taxon>Gammaproteobacteria</taxon>
        <taxon>Pasteurellales</taxon>
        <taxon>Pasteurellaceae</taxon>
        <taxon>Gallibacterium</taxon>
    </lineage>
</organism>
<dbReference type="InterPro" id="IPR027826">
    <property type="entry name" value="DUF4431"/>
</dbReference>
<evidence type="ECO:0000313" key="4">
    <source>
        <dbReference type="Proteomes" id="UP000092643"/>
    </source>
</evidence>
<reference evidence="3 4" key="1">
    <citation type="submission" date="2014-11" db="EMBL/GenBank/DDBJ databases">
        <title>Pan-genome of Gallibacterium spp.</title>
        <authorList>
            <person name="Kudirkiene E."/>
            <person name="Bojesen A.M."/>
        </authorList>
    </citation>
    <scope>NUCLEOTIDE SEQUENCE [LARGE SCALE GENOMIC DNA]</scope>
    <source>
        <strain evidence="3 4">F 279</strain>
    </source>
</reference>
<evidence type="ECO:0000313" key="3">
    <source>
        <dbReference type="EMBL" id="OBW98222.1"/>
    </source>
</evidence>
<dbReference type="RefSeq" id="WP_065232375.1">
    <property type="nucleotide sequence ID" value="NZ_JTJO01000034.1"/>
</dbReference>
<sequence length="121" mass="13516">MKKILFTILGISLLGLTYSAQAAKPYVYDVDKITLKGIIKIENDYAYMYLDKSIDVVPQAGDDLYKPAKNVKRMQVVNVNRKPGEKTPTGCQIVKGSLFGAHTAHHKTPVLVWAESFEKCK</sequence>
<dbReference type="PATRIC" id="fig|750.22.peg.1529"/>
<dbReference type="EMBL" id="JTJO01000034">
    <property type="protein sequence ID" value="OBW98222.1"/>
    <property type="molecule type" value="Genomic_DNA"/>
</dbReference>